<gene>
    <name evidence="1" type="ordered locus">RPE_2205</name>
</gene>
<name>Q07PI7_RHOP5</name>
<accession>Q07PI7</accession>
<dbReference type="eggNOG" id="COG0494">
    <property type="taxonomic scope" value="Bacteria"/>
</dbReference>
<dbReference type="KEGG" id="rpe:RPE_2205"/>
<dbReference type="EMBL" id="CP000463">
    <property type="protein sequence ID" value="ABJ06147.1"/>
    <property type="molecule type" value="Genomic_DNA"/>
</dbReference>
<dbReference type="OrthoDB" id="9806849at2"/>
<evidence type="ECO:0000313" key="1">
    <source>
        <dbReference type="EMBL" id="ABJ06147.1"/>
    </source>
</evidence>
<protein>
    <recommendedName>
        <fullName evidence="2">NUDIX hydrolase</fullName>
    </recommendedName>
</protein>
<evidence type="ECO:0008006" key="2">
    <source>
        <dbReference type="Google" id="ProtNLM"/>
    </source>
</evidence>
<proteinExistence type="predicted"/>
<reference evidence="1" key="1">
    <citation type="submission" date="2006-09" db="EMBL/GenBank/DDBJ databases">
        <title>Complete sequence of Rhodopseudomonas palustris BisA53.</title>
        <authorList>
            <consortium name="US DOE Joint Genome Institute"/>
            <person name="Copeland A."/>
            <person name="Lucas S."/>
            <person name="Lapidus A."/>
            <person name="Barry K."/>
            <person name="Detter J.C."/>
            <person name="Glavina del Rio T."/>
            <person name="Hammon N."/>
            <person name="Israni S."/>
            <person name="Dalin E."/>
            <person name="Tice H."/>
            <person name="Pitluck S."/>
            <person name="Chain P."/>
            <person name="Malfatti S."/>
            <person name="Shin M."/>
            <person name="Vergez L."/>
            <person name="Schmutz J."/>
            <person name="Larimer F."/>
            <person name="Land M."/>
            <person name="Hauser L."/>
            <person name="Pelletier D.A."/>
            <person name="Kyrpides N."/>
            <person name="Kim E."/>
            <person name="Harwood C.S."/>
            <person name="Oda Y."/>
            <person name="Richardson P."/>
        </authorList>
    </citation>
    <scope>NUCLEOTIDE SEQUENCE [LARGE SCALE GENOMIC DNA]</scope>
    <source>
        <strain evidence="1">BisA53</strain>
    </source>
</reference>
<sequence>MTDIAIHRVDRLELPCRPFRWAFAEQRRDEIAAYFAEKQAEKPALWNGRILLGRNASFADGCFRAEYFEAGFADFLAWRDWGFPDPTVFNGFGMGALRSNDGAFVLGEMGAHTANAGRLYFPAGTPDLDDLRDGALDIAGSVQRELLEETGIDQGDCRAAPQWDCIVAGGLIAVIRLLDIDLPGEALRQRIEANLARQAQPELSGVCLVRSAGDFTAAMPDFVVAYIARQFA</sequence>
<organism evidence="1">
    <name type="scientific">Rhodopseudomonas palustris (strain BisA53)</name>
    <dbReference type="NCBI Taxonomy" id="316055"/>
    <lineage>
        <taxon>Bacteria</taxon>
        <taxon>Pseudomonadati</taxon>
        <taxon>Pseudomonadota</taxon>
        <taxon>Alphaproteobacteria</taxon>
        <taxon>Hyphomicrobiales</taxon>
        <taxon>Nitrobacteraceae</taxon>
        <taxon>Rhodopseudomonas</taxon>
    </lineage>
</organism>
<dbReference type="AlphaFoldDB" id="Q07PI7"/>
<dbReference type="InterPro" id="IPR015797">
    <property type="entry name" value="NUDIX_hydrolase-like_dom_sf"/>
</dbReference>
<dbReference type="SUPFAM" id="SSF55811">
    <property type="entry name" value="Nudix"/>
    <property type="match status" value="1"/>
</dbReference>
<dbReference type="HOGENOM" id="CLU_097891_0_0_5"/>
<dbReference type="STRING" id="316055.RPE_2205"/>